<dbReference type="EMBL" id="JDYK01000004">
    <property type="protein sequence ID" value="EWS81942.1"/>
    <property type="molecule type" value="Genomic_DNA"/>
</dbReference>
<dbReference type="GO" id="GO:0046688">
    <property type="term" value="P:response to copper ion"/>
    <property type="evidence" value="ECO:0007669"/>
    <property type="project" value="InterPro"/>
</dbReference>
<dbReference type="STRING" id="396014.BF93_14030"/>
<dbReference type="HOGENOM" id="CLU_087859_0_0_11"/>
<dbReference type="Pfam" id="PF04234">
    <property type="entry name" value="CopC"/>
    <property type="match status" value="1"/>
</dbReference>
<keyword evidence="10" id="KW-1185">Reference proteome</keyword>
<proteinExistence type="predicted"/>
<organism evidence="9 10">
    <name type="scientific">Brachybacterium phenoliresistens</name>
    <dbReference type="NCBI Taxonomy" id="396014"/>
    <lineage>
        <taxon>Bacteria</taxon>
        <taxon>Bacillati</taxon>
        <taxon>Actinomycetota</taxon>
        <taxon>Actinomycetes</taxon>
        <taxon>Micrococcales</taxon>
        <taxon>Dermabacteraceae</taxon>
        <taxon>Brachybacterium</taxon>
    </lineage>
</organism>
<sequence>MILELPHSLRRLPALLALALLPVLLVMGAAAPAFAHDHLVSSDPEDGAQLEASPEAITLTFSADVMDVSPVVRIVDAQEQTVLEETPTIDGTTATLALDEPLPAGDYTVQWRVVSSDGHPIEGTFAIAVQNDAATEEPTESASPAEESPAVETTAAPSSEPAAEAAPEVEEGNDALLPVFLGLGVIVVIGVVIALRAGRSGRR</sequence>
<feature type="domain" description="CopC" evidence="8">
    <location>
        <begin position="36"/>
        <end position="127"/>
    </location>
</feature>
<evidence type="ECO:0000256" key="7">
    <source>
        <dbReference type="SAM" id="SignalP"/>
    </source>
</evidence>
<evidence type="ECO:0000313" key="9">
    <source>
        <dbReference type="EMBL" id="EWS81942.1"/>
    </source>
</evidence>
<dbReference type="InterPro" id="IPR007348">
    <property type="entry name" value="CopC_dom"/>
</dbReference>
<dbReference type="GO" id="GO:0006825">
    <property type="term" value="P:copper ion transport"/>
    <property type="evidence" value="ECO:0007669"/>
    <property type="project" value="InterPro"/>
</dbReference>
<keyword evidence="4" id="KW-0186">Copper</keyword>
<dbReference type="SUPFAM" id="SSF81296">
    <property type="entry name" value="E set domains"/>
    <property type="match status" value="1"/>
</dbReference>
<dbReference type="InterPro" id="IPR014755">
    <property type="entry name" value="Cu-Rt/internalin_Ig-like"/>
</dbReference>
<evidence type="ECO:0000256" key="1">
    <source>
        <dbReference type="ARBA" id="ARBA00004196"/>
    </source>
</evidence>
<evidence type="ECO:0000256" key="4">
    <source>
        <dbReference type="ARBA" id="ARBA00023008"/>
    </source>
</evidence>
<dbReference type="PANTHER" id="PTHR34820:SF4">
    <property type="entry name" value="INNER MEMBRANE PROTEIN YEBZ"/>
    <property type="match status" value="1"/>
</dbReference>
<feature type="compositionally biased region" description="Low complexity" evidence="5">
    <location>
        <begin position="140"/>
        <end position="166"/>
    </location>
</feature>
<dbReference type="GO" id="GO:0005507">
    <property type="term" value="F:copper ion binding"/>
    <property type="evidence" value="ECO:0007669"/>
    <property type="project" value="InterPro"/>
</dbReference>
<dbReference type="AlphaFoldDB" id="Z9JVY2"/>
<evidence type="ECO:0000256" key="5">
    <source>
        <dbReference type="SAM" id="MobiDB-lite"/>
    </source>
</evidence>
<dbReference type="GO" id="GO:0042597">
    <property type="term" value="C:periplasmic space"/>
    <property type="evidence" value="ECO:0007669"/>
    <property type="project" value="InterPro"/>
</dbReference>
<dbReference type="InterPro" id="IPR014756">
    <property type="entry name" value="Ig_E-set"/>
</dbReference>
<feature type="chain" id="PRO_5004991166" evidence="7">
    <location>
        <begin position="36"/>
        <end position="203"/>
    </location>
</feature>
<evidence type="ECO:0000256" key="2">
    <source>
        <dbReference type="ARBA" id="ARBA00022723"/>
    </source>
</evidence>
<accession>Z9JVY2</accession>
<reference evidence="9 10" key="1">
    <citation type="submission" date="2014-02" db="EMBL/GenBank/DDBJ databases">
        <title>Genome sequence of Brachybacterium phenoliresistens strain W13A50.</title>
        <authorList>
            <person name="Wang X."/>
        </authorList>
    </citation>
    <scope>NUCLEOTIDE SEQUENCE [LARGE SCALE GENOMIC DNA]</scope>
    <source>
        <strain evidence="9 10">W13A50</strain>
    </source>
</reference>
<feature type="signal peptide" evidence="7">
    <location>
        <begin position="1"/>
        <end position="35"/>
    </location>
</feature>
<name>Z9JVY2_9MICO</name>
<dbReference type="GO" id="GO:0030313">
    <property type="term" value="C:cell envelope"/>
    <property type="evidence" value="ECO:0007669"/>
    <property type="project" value="UniProtKB-SubCell"/>
</dbReference>
<protein>
    <submittedName>
        <fullName evidence="9">CopC domain protein</fullName>
    </submittedName>
</protein>
<dbReference type="eggNOG" id="COG2372">
    <property type="taxonomic scope" value="Bacteria"/>
</dbReference>
<dbReference type="RefSeq" id="WP_051486596.1">
    <property type="nucleotide sequence ID" value="NZ_KK069990.1"/>
</dbReference>
<keyword evidence="6" id="KW-0472">Membrane</keyword>
<dbReference type="PATRIC" id="fig|396014.3.peg.1157"/>
<feature type="region of interest" description="Disordered" evidence="5">
    <location>
        <begin position="133"/>
        <end position="169"/>
    </location>
</feature>
<dbReference type="InterPro" id="IPR032694">
    <property type="entry name" value="CopC/D"/>
</dbReference>
<feature type="transmembrane region" description="Helical" evidence="6">
    <location>
        <begin position="175"/>
        <end position="195"/>
    </location>
</feature>
<evidence type="ECO:0000256" key="3">
    <source>
        <dbReference type="ARBA" id="ARBA00022729"/>
    </source>
</evidence>
<dbReference type="PANTHER" id="PTHR34820">
    <property type="entry name" value="INNER MEMBRANE PROTEIN YEBZ"/>
    <property type="match status" value="1"/>
</dbReference>
<gene>
    <name evidence="9" type="ORF">BF93_14030</name>
</gene>
<dbReference type="Gene3D" id="2.60.40.1220">
    <property type="match status" value="1"/>
</dbReference>
<comment type="caution">
    <text evidence="9">The sequence shown here is derived from an EMBL/GenBank/DDBJ whole genome shotgun (WGS) entry which is preliminary data.</text>
</comment>
<evidence type="ECO:0000313" key="10">
    <source>
        <dbReference type="Proteomes" id="UP000023067"/>
    </source>
</evidence>
<keyword evidence="6" id="KW-1133">Transmembrane helix</keyword>
<dbReference type="Proteomes" id="UP000023067">
    <property type="component" value="Unassembled WGS sequence"/>
</dbReference>
<evidence type="ECO:0000259" key="8">
    <source>
        <dbReference type="Pfam" id="PF04234"/>
    </source>
</evidence>
<keyword evidence="6" id="KW-0812">Transmembrane</keyword>
<keyword evidence="2" id="KW-0479">Metal-binding</keyword>
<dbReference type="GO" id="GO:0005886">
    <property type="term" value="C:plasma membrane"/>
    <property type="evidence" value="ECO:0007669"/>
    <property type="project" value="TreeGrafter"/>
</dbReference>
<evidence type="ECO:0000256" key="6">
    <source>
        <dbReference type="SAM" id="Phobius"/>
    </source>
</evidence>
<comment type="subcellular location">
    <subcellularLocation>
        <location evidence="1">Cell envelope</location>
    </subcellularLocation>
</comment>
<keyword evidence="3 7" id="KW-0732">Signal</keyword>